<evidence type="ECO:0008006" key="4">
    <source>
        <dbReference type="Google" id="ProtNLM"/>
    </source>
</evidence>
<dbReference type="EMBL" id="VBRY01000009">
    <property type="protein sequence ID" value="TLS66556.1"/>
    <property type="molecule type" value="Genomic_DNA"/>
</dbReference>
<evidence type="ECO:0000256" key="1">
    <source>
        <dbReference type="SAM" id="SignalP"/>
    </source>
</evidence>
<sequence>MPYSGSALKKHRLLLAIAMLGLAGPAEASECGLSCCIAAGVEGVGSATGLTVTTQFDLMNMKTIRQGTGKISPTQAINNNLATRPAMSSYSVPTKMVMQKFGVSVAYRMDENNAFVLTVPYVINDMEMMMGMKTMAGMTYRPMTMATIQGLGDMSLVYMRDVYKDADIRTRQRFSLGIGVKAPTGKHTFRNSSGDLVHMMMQAGTGSWDGLLIANGTLGFGDHADGGAQWLLSPSLTYQTNTRNNLGYKVGDRLNYDLSARYRITSAFNVKVDMNGVWAAKDSSDGTIDGASPTRKVAYQSPTSSMIDNVANTGINSLFISPGFQWVLTPEIIISGEYRQPVYQKTGGIQQVTDNWYFMRASFRF</sequence>
<gene>
    <name evidence="2" type="ORF">FEF65_10375</name>
</gene>
<dbReference type="AlphaFoldDB" id="A0A5R9GIN3"/>
<keyword evidence="3" id="KW-1185">Reference proteome</keyword>
<organism evidence="2 3">
    <name type="scientific">Mariprofundus erugo</name>
    <dbReference type="NCBI Taxonomy" id="2528639"/>
    <lineage>
        <taxon>Bacteria</taxon>
        <taxon>Pseudomonadati</taxon>
        <taxon>Pseudomonadota</taxon>
        <taxon>Candidatius Mariprofundia</taxon>
        <taxon>Mariprofundales</taxon>
        <taxon>Mariprofundaceae</taxon>
        <taxon>Mariprofundus</taxon>
    </lineage>
</organism>
<dbReference type="Proteomes" id="UP000306585">
    <property type="component" value="Unassembled WGS sequence"/>
</dbReference>
<feature type="signal peptide" evidence="1">
    <location>
        <begin position="1"/>
        <end position="28"/>
    </location>
</feature>
<keyword evidence="1" id="KW-0732">Signal</keyword>
<evidence type="ECO:0000313" key="3">
    <source>
        <dbReference type="Proteomes" id="UP000306585"/>
    </source>
</evidence>
<dbReference type="RefSeq" id="WP_138239736.1">
    <property type="nucleotide sequence ID" value="NZ_VBRY01000009.1"/>
</dbReference>
<protein>
    <recommendedName>
        <fullName evidence="4">Transporter</fullName>
    </recommendedName>
</protein>
<feature type="chain" id="PRO_5024290145" description="Transporter" evidence="1">
    <location>
        <begin position="29"/>
        <end position="365"/>
    </location>
</feature>
<evidence type="ECO:0000313" key="2">
    <source>
        <dbReference type="EMBL" id="TLS66556.1"/>
    </source>
</evidence>
<name>A0A5R9GIN3_9PROT</name>
<comment type="caution">
    <text evidence="2">The sequence shown here is derived from an EMBL/GenBank/DDBJ whole genome shotgun (WGS) entry which is preliminary data.</text>
</comment>
<accession>A0A5R9GIN3</accession>
<proteinExistence type="predicted"/>
<reference evidence="2 3" key="1">
    <citation type="journal article" date="2019" name="Appl. Environ. Microbiol.">
        <title>Environmental Evidence and Genomic Insight of Iron-oxidizing Bacteria Preference Towards More Corrosion Resistant Stainless Steel at Higher Salinities.</title>
        <authorList>
            <person name="Garrison C.E."/>
            <person name="Price K.A."/>
            <person name="Field E.K."/>
        </authorList>
    </citation>
    <scope>NUCLEOTIDE SEQUENCE [LARGE SCALE GENOMIC DNA]</scope>
    <source>
        <strain evidence="2 3">P3</strain>
    </source>
</reference>